<evidence type="ECO:0000313" key="2">
    <source>
        <dbReference type="Proteomes" id="UP000008144"/>
    </source>
</evidence>
<dbReference type="GeneID" id="100177296"/>
<gene>
    <name evidence="1" type="primary">LOC100177296</name>
</gene>
<dbReference type="EMBL" id="EAAA01002577">
    <property type="status" value="NOT_ANNOTATED_CDS"/>
    <property type="molecule type" value="Genomic_DNA"/>
</dbReference>
<dbReference type="GeneTree" id="ENSGT00390000015501"/>
<dbReference type="InParanoid" id="F6YWY1"/>
<dbReference type="OMA" id="NVEREMH"/>
<reference evidence="1" key="2">
    <citation type="journal article" date="2008" name="Genome Biol.">
        <title>Improved genome assembly and evidence-based global gene model set for the chordate Ciona intestinalis: new insight into intron and operon populations.</title>
        <authorList>
            <person name="Satou Y."/>
            <person name="Mineta K."/>
            <person name="Ogasawara M."/>
            <person name="Sasakura Y."/>
            <person name="Shoguchi E."/>
            <person name="Ueno K."/>
            <person name="Yamada L."/>
            <person name="Matsumoto J."/>
            <person name="Wasserscheid J."/>
            <person name="Dewar K."/>
            <person name="Wiley G.B."/>
            <person name="Macmil S.L."/>
            <person name="Roe B.A."/>
            <person name="Zeller R.W."/>
            <person name="Hastings K.E."/>
            <person name="Lemaire P."/>
            <person name="Lindquist E."/>
            <person name="Endo T."/>
            <person name="Hotta K."/>
            <person name="Inaba K."/>
        </authorList>
    </citation>
    <scope>NUCLEOTIDE SEQUENCE [LARGE SCALE GENOMIC DNA]</scope>
    <source>
        <strain evidence="1">wild type</strain>
    </source>
</reference>
<dbReference type="Proteomes" id="UP000008144">
    <property type="component" value="Chromosome 8"/>
</dbReference>
<protein>
    <submittedName>
        <fullName evidence="1">Uncharacterized protein</fullName>
    </submittedName>
</protein>
<dbReference type="Ensembl" id="ENSCINT00000024804.2">
    <property type="protein sequence ID" value="ENSCINP00000024558.2"/>
    <property type="gene ID" value="ENSCING00000013355.2"/>
</dbReference>
<evidence type="ECO:0000313" key="1">
    <source>
        <dbReference type="Ensembl" id="ENSCINP00000024558.2"/>
    </source>
</evidence>
<reference evidence="1" key="4">
    <citation type="submission" date="2025-09" db="UniProtKB">
        <authorList>
            <consortium name="Ensembl"/>
        </authorList>
    </citation>
    <scope>IDENTIFICATION</scope>
</reference>
<name>F6YWY1_CIOIN</name>
<keyword evidence="2" id="KW-1185">Reference proteome</keyword>
<accession>F6YWY1</accession>
<dbReference type="HOGENOM" id="CLU_1170331_0_0_1"/>
<dbReference type="RefSeq" id="XP_002129446.1">
    <property type="nucleotide sequence ID" value="XM_002129410.2"/>
</dbReference>
<proteinExistence type="predicted"/>
<dbReference type="KEGG" id="cin:100177296"/>
<organism evidence="1 2">
    <name type="scientific">Ciona intestinalis</name>
    <name type="common">Transparent sea squirt</name>
    <name type="synonym">Ascidia intestinalis</name>
    <dbReference type="NCBI Taxonomy" id="7719"/>
    <lineage>
        <taxon>Eukaryota</taxon>
        <taxon>Metazoa</taxon>
        <taxon>Chordata</taxon>
        <taxon>Tunicata</taxon>
        <taxon>Ascidiacea</taxon>
        <taxon>Phlebobranchia</taxon>
        <taxon>Cionidae</taxon>
        <taxon>Ciona</taxon>
    </lineage>
</organism>
<reference evidence="1" key="3">
    <citation type="submission" date="2025-08" db="UniProtKB">
        <authorList>
            <consortium name="Ensembl"/>
        </authorList>
    </citation>
    <scope>IDENTIFICATION</scope>
</reference>
<dbReference type="AlphaFoldDB" id="F6YWY1"/>
<reference evidence="2" key="1">
    <citation type="journal article" date="2002" name="Science">
        <title>The draft genome of Ciona intestinalis: insights into chordate and vertebrate origins.</title>
        <authorList>
            <person name="Dehal P."/>
            <person name="Satou Y."/>
            <person name="Campbell R.K."/>
            <person name="Chapman J."/>
            <person name="Degnan B."/>
            <person name="De Tomaso A."/>
            <person name="Davidson B."/>
            <person name="Di Gregorio A."/>
            <person name="Gelpke M."/>
            <person name="Goodstein D.M."/>
            <person name="Harafuji N."/>
            <person name="Hastings K.E."/>
            <person name="Ho I."/>
            <person name="Hotta K."/>
            <person name="Huang W."/>
            <person name="Kawashima T."/>
            <person name="Lemaire P."/>
            <person name="Martinez D."/>
            <person name="Meinertzhagen I.A."/>
            <person name="Necula S."/>
            <person name="Nonaka M."/>
            <person name="Putnam N."/>
            <person name="Rash S."/>
            <person name="Saiga H."/>
            <person name="Satake M."/>
            <person name="Terry A."/>
            <person name="Yamada L."/>
            <person name="Wang H.G."/>
            <person name="Awazu S."/>
            <person name="Azumi K."/>
            <person name="Boore J."/>
            <person name="Branno M."/>
            <person name="Chin-Bow S."/>
            <person name="DeSantis R."/>
            <person name="Doyle S."/>
            <person name="Francino P."/>
            <person name="Keys D.N."/>
            <person name="Haga S."/>
            <person name="Hayashi H."/>
            <person name="Hino K."/>
            <person name="Imai K.S."/>
            <person name="Inaba K."/>
            <person name="Kano S."/>
            <person name="Kobayashi K."/>
            <person name="Kobayashi M."/>
            <person name="Lee B.I."/>
            <person name="Makabe K.W."/>
            <person name="Manohar C."/>
            <person name="Matassi G."/>
            <person name="Medina M."/>
            <person name="Mochizuki Y."/>
            <person name="Mount S."/>
            <person name="Morishita T."/>
            <person name="Miura S."/>
            <person name="Nakayama A."/>
            <person name="Nishizaka S."/>
            <person name="Nomoto H."/>
            <person name="Ohta F."/>
            <person name="Oishi K."/>
            <person name="Rigoutsos I."/>
            <person name="Sano M."/>
            <person name="Sasaki A."/>
            <person name="Sasakura Y."/>
            <person name="Shoguchi E."/>
            <person name="Shin-i T."/>
            <person name="Spagnuolo A."/>
            <person name="Stainier D."/>
            <person name="Suzuki M.M."/>
            <person name="Tassy O."/>
            <person name="Takatori N."/>
            <person name="Tokuoka M."/>
            <person name="Yagi K."/>
            <person name="Yoshizaki F."/>
            <person name="Wada S."/>
            <person name="Zhang C."/>
            <person name="Hyatt P.D."/>
            <person name="Larimer F."/>
            <person name="Detter C."/>
            <person name="Doggett N."/>
            <person name="Glavina T."/>
            <person name="Hawkins T."/>
            <person name="Richardson P."/>
            <person name="Lucas S."/>
            <person name="Kohara Y."/>
            <person name="Levine M."/>
            <person name="Satoh N."/>
            <person name="Rokhsar D.S."/>
        </authorList>
    </citation>
    <scope>NUCLEOTIDE SEQUENCE [LARGE SCALE GENOMIC DNA]</scope>
</reference>
<sequence length="236" mass="28112">MGDKATRFHPVHFENINKQLEELKCKQVQIVAQKRDLQIVRHQLETQYNAVKETNVQIKSENTKLHERVKTTRQNIETLCQRAKNIGIKIQEQKNSTKHWSNTTFQEQNEFTLWIRQWGKQMSDLSEQFFKAARLFQEENVTVELEKSKEREIQLNENTKEIQQAIENFTNMMQAMKLKWEGNKVLQFLVGEEATTVSEHAKKYQNELECSLKEQERLSEEISRIKLWMDNDEVTI</sequence>
<accession>A0A1W2WI18</accession>